<sequence>MKTVELKRTISECCNDVTFMYNGLPSGITSEVHDYMPTFIAWHGDNTKTYQKVDDVMMDKFYDGKSLNDLAEHVTFECS</sequence>
<protein>
    <submittedName>
        <fullName evidence="1">Uncharacterized protein</fullName>
    </submittedName>
</protein>
<name>A0A8S5UYP1_9CAUD</name>
<organism evidence="1">
    <name type="scientific">Siphoviridae sp. ctkKt3</name>
    <dbReference type="NCBI Taxonomy" id="2825642"/>
    <lineage>
        <taxon>Viruses</taxon>
        <taxon>Duplodnaviria</taxon>
        <taxon>Heunggongvirae</taxon>
        <taxon>Uroviricota</taxon>
        <taxon>Caudoviricetes</taxon>
    </lineage>
</organism>
<dbReference type="EMBL" id="BK016169">
    <property type="protein sequence ID" value="DAF99616.1"/>
    <property type="molecule type" value="Genomic_DNA"/>
</dbReference>
<evidence type="ECO:0000313" key="1">
    <source>
        <dbReference type="EMBL" id="DAF99616.1"/>
    </source>
</evidence>
<reference evidence="1" key="1">
    <citation type="journal article" date="2021" name="Proc. Natl. Acad. Sci. U.S.A.">
        <title>A Catalog of Tens of Thousands of Viruses from Human Metagenomes Reveals Hidden Associations with Chronic Diseases.</title>
        <authorList>
            <person name="Tisza M.J."/>
            <person name="Buck C.B."/>
        </authorList>
    </citation>
    <scope>NUCLEOTIDE SEQUENCE</scope>
    <source>
        <strain evidence="1">CtkKt3</strain>
    </source>
</reference>
<accession>A0A8S5UYP1</accession>
<proteinExistence type="predicted"/>